<comment type="caution">
    <text evidence="2">The sequence shown here is derived from an EMBL/GenBank/DDBJ whole genome shotgun (WGS) entry which is preliminary data.</text>
</comment>
<feature type="region of interest" description="Disordered" evidence="1">
    <location>
        <begin position="151"/>
        <end position="181"/>
    </location>
</feature>
<evidence type="ECO:0000313" key="2">
    <source>
        <dbReference type="EMBL" id="KAH3675784.1"/>
    </source>
</evidence>
<feature type="compositionally biased region" description="Basic and acidic residues" evidence="1">
    <location>
        <begin position="152"/>
        <end position="165"/>
    </location>
</feature>
<dbReference type="Proteomes" id="UP000774326">
    <property type="component" value="Unassembled WGS sequence"/>
</dbReference>
<dbReference type="OrthoDB" id="3980805at2759"/>
<sequence length="281" mass="31208">MPIPQSSIAPLISRSESLDIITLKNLVALDLVESNENLLRVFGLLDEQNKKRKNITTGSSIKGRVEKLRKLYDGEKNALQRLTNDFYKKEESKTTKLLQRLTADFGKDFDKTTNDDEAIIDDTDEVAMEFERENEGISVKFDESQMGIYVIKEQEKIPEPEKTPIEEEEDMGSQGSNTAEIPSSQATILVPSSQMLSAEQGSQPEQPQTQTHQDSNSKDTVTASETVKQLSEPITVNVPTVSDSTSVEQPQLNQEQEVKTTEPTITTKAVTESEPASANDV</sequence>
<keyword evidence="3" id="KW-1185">Reference proteome</keyword>
<evidence type="ECO:0000256" key="1">
    <source>
        <dbReference type="SAM" id="MobiDB-lite"/>
    </source>
</evidence>
<protein>
    <submittedName>
        <fullName evidence="2">Uncharacterized protein</fullName>
    </submittedName>
</protein>
<dbReference type="EMBL" id="JAEUBG010005348">
    <property type="protein sequence ID" value="KAH3675784.1"/>
    <property type="molecule type" value="Genomic_DNA"/>
</dbReference>
<proteinExistence type="predicted"/>
<gene>
    <name evidence="2" type="ORF">WICPIJ_009237</name>
</gene>
<evidence type="ECO:0000313" key="3">
    <source>
        <dbReference type="Proteomes" id="UP000774326"/>
    </source>
</evidence>
<feature type="region of interest" description="Disordered" evidence="1">
    <location>
        <begin position="194"/>
        <end position="281"/>
    </location>
</feature>
<dbReference type="AlphaFoldDB" id="A0A9P8TEF7"/>
<name>A0A9P8TEF7_WICPI</name>
<accession>A0A9P8TEF7</accession>
<organism evidence="2 3">
    <name type="scientific">Wickerhamomyces pijperi</name>
    <name type="common">Yeast</name>
    <name type="synonym">Pichia pijperi</name>
    <dbReference type="NCBI Taxonomy" id="599730"/>
    <lineage>
        <taxon>Eukaryota</taxon>
        <taxon>Fungi</taxon>
        <taxon>Dikarya</taxon>
        <taxon>Ascomycota</taxon>
        <taxon>Saccharomycotina</taxon>
        <taxon>Saccharomycetes</taxon>
        <taxon>Phaffomycetales</taxon>
        <taxon>Wickerhamomycetaceae</taxon>
        <taxon>Wickerhamomyces</taxon>
    </lineage>
</organism>
<reference evidence="2" key="1">
    <citation type="journal article" date="2021" name="Open Biol.">
        <title>Shared evolutionary footprints suggest mitochondrial oxidative damage underlies multiple complex I losses in fungi.</title>
        <authorList>
            <person name="Schikora-Tamarit M.A."/>
            <person name="Marcet-Houben M."/>
            <person name="Nosek J."/>
            <person name="Gabaldon T."/>
        </authorList>
    </citation>
    <scope>NUCLEOTIDE SEQUENCE</scope>
    <source>
        <strain evidence="2">CBS2887</strain>
    </source>
</reference>
<reference evidence="2" key="2">
    <citation type="submission" date="2021-01" db="EMBL/GenBank/DDBJ databases">
        <authorList>
            <person name="Schikora-Tamarit M.A."/>
        </authorList>
    </citation>
    <scope>NUCLEOTIDE SEQUENCE</scope>
    <source>
        <strain evidence="2">CBS2887</strain>
    </source>
</reference>